<dbReference type="InterPro" id="IPR038157">
    <property type="entry name" value="FeoA_core_dom"/>
</dbReference>
<dbReference type="Pfam" id="PF01325">
    <property type="entry name" value="Fe_dep_repress"/>
    <property type="match status" value="1"/>
</dbReference>
<reference evidence="8" key="1">
    <citation type="journal article" date="2020" name="mSystems">
        <title>Genome- and Community-Level Interaction Insights into Carbon Utilization and Element Cycling Functions of Hydrothermarchaeota in Hydrothermal Sediment.</title>
        <authorList>
            <person name="Zhou Z."/>
            <person name="Liu Y."/>
            <person name="Xu W."/>
            <person name="Pan J."/>
            <person name="Luo Z.H."/>
            <person name="Li M."/>
        </authorList>
    </citation>
    <scope>NUCLEOTIDE SEQUENCE [LARGE SCALE GENOMIC DNA]</scope>
    <source>
        <strain evidence="8">HyVt-45</strain>
    </source>
</reference>
<evidence type="ECO:0000256" key="1">
    <source>
        <dbReference type="ARBA" id="ARBA00007871"/>
    </source>
</evidence>
<dbReference type="InterPro" id="IPR050536">
    <property type="entry name" value="DtxR_MntR_Metal-Reg"/>
</dbReference>
<dbReference type="InterPro" id="IPR001367">
    <property type="entry name" value="Fe_dep_repressor"/>
</dbReference>
<dbReference type="SMART" id="SM00899">
    <property type="entry name" value="FeoA"/>
    <property type="match status" value="1"/>
</dbReference>
<comment type="caution">
    <text evidence="8">The sequence shown here is derived from an EMBL/GenBank/DDBJ whole genome shotgun (WGS) entry which is preliminary data.</text>
</comment>
<dbReference type="Proteomes" id="UP000886268">
    <property type="component" value="Unassembled WGS sequence"/>
</dbReference>
<dbReference type="EMBL" id="DRKW01000224">
    <property type="protein sequence ID" value="HEB74333.1"/>
    <property type="molecule type" value="Genomic_DNA"/>
</dbReference>
<dbReference type="PANTHER" id="PTHR33238">
    <property type="entry name" value="IRON (METAL) DEPENDENT REPRESSOR, DTXR FAMILY"/>
    <property type="match status" value="1"/>
</dbReference>
<dbReference type="Pfam" id="PF04023">
    <property type="entry name" value="FeoA"/>
    <property type="match status" value="1"/>
</dbReference>
<evidence type="ECO:0000256" key="5">
    <source>
        <dbReference type="ARBA" id="ARBA00023163"/>
    </source>
</evidence>
<dbReference type="Gene3D" id="1.10.10.10">
    <property type="entry name" value="Winged helix-like DNA-binding domain superfamily/Winged helix DNA-binding domain"/>
    <property type="match status" value="1"/>
</dbReference>
<dbReference type="GO" id="GO:0046983">
    <property type="term" value="F:protein dimerization activity"/>
    <property type="evidence" value="ECO:0007669"/>
    <property type="project" value="InterPro"/>
</dbReference>
<comment type="similarity">
    <text evidence="1">Belongs to the DtxR/MntR family.</text>
</comment>
<accession>A0A7V1N2U1</accession>
<evidence type="ECO:0000256" key="4">
    <source>
        <dbReference type="ARBA" id="ARBA00023125"/>
    </source>
</evidence>
<dbReference type="Gene3D" id="2.30.30.90">
    <property type="match status" value="1"/>
</dbReference>
<dbReference type="GO" id="GO:0003700">
    <property type="term" value="F:DNA-binding transcription factor activity"/>
    <property type="evidence" value="ECO:0007669"/>
    <property type="project" value="InterPro"/>
</dbReference>
<dbReference type="SUPFAM" id="SSF47979">
    <property type="entry name" value="Iron-dependent repressor protein, dimerization domain"/>
    <property type="match status" value="1"/>
</dbReference>
<dbReference type="InterPro" id="IPR007167">
    <property type="entry name" value="Fe-transptr_FeoA-like"/>
</dbReference>
<keyword evidence="5" id="KW-0804">Transcription</keyword>
<name>A0A7V1N2U1_DESA2</name>
<evidence type="ECO:0000313" key="8">
    <source>
        <dbReference type="EMBL" id="HEB74333.1"/>
    </source>
</evidence>
<dbReference type="AlphaFoldDB" id="A0A7V1N2U1"/>
<protein>
    <recommendedName>
        <fullName evidence="2">Transcriptional regulator MntR</fullName>
    </recommendedName>
</protein>
<sequence length="232" mass="26306">MSKKAKLTESAEDFLEAIYLIGKTKKVVRVKDIAQHLNVKMASVVVGLKSLAEKGLVEHEHYGYVELTPSGEEIAKKTLYRHQLLFKFFHEALGLPANIADRDACRIEHYLSPDGLERILKFIEFMEKCPEGAPNWLTNFYYFLQYNQFPKTCLEKTESLVSLEQLDTQAKGKVQKLGGKVELKQELLKKGVVPGVIVTIKEKIPEGIKVKLNESVIFLMPEEAKEVFVIPA</sequence>
<dbReference type="Pfam" id="PF02742">
    <property type="entry name" value="Fe_dep_repr_C"/>
    <property type="match status" value="1"/>
</dbReference>
<dbReference type="GO" id="GO:0003677">
    <property type="term" value="F:DNA binding"/>
    <property type="evidence" value="ECO:0007669"/>
    <property type="project" value="UniProtKB-KW"/>
</dbReference>
<organism evidence="8">
    <name type="scientific">Desulfofervidus auxilii</name>
    <dbReference type="NCBI Taxonomy" id="1621989"/>
    <lineage>
        <taxon>Bacteria</taxon>
        <taxon>Pseudomonadati</taxon>
        <taxon>Thermodesulfobacteriota</taxon>
        <taxon>Candidatus Desulfofervidia</taxon>
        <taxon>Candidatus Desulfofervidales</taxon>
        <taxon>Candidatus Desulfofervidaceae</taxon>
        <taxon>Candidatus Desulfofervidus</taxon>
    </lineage>
</organism>
<dbReference type="GO" id="GO:0046914">
    <property type="term" value="F:transition metal ion binding"/>
    <property type="evidence" value="ECO:0007669"/>
    <property type="project" value="InterPro"/>
</dbReference>
<dbReference type="SMART" id="SM00529">
    <property type="entry name" value="HTH_DTXR"/>
    <property type="match status" value="1"/>
</dbReference>
<evidence type="ECO:0000259" key="7">
    <source>
        <dbReference type="PROSITE" id="PS50944"/>
    </source>
</evidence>
<dbReference type="PROSITE" id="PS50944">
    <property type="entry name" value="HTH_DTXR"/>
    <property type="match status" value="1"/>
</dbReference>
<proteinExistence type="inferred from homology"/>
<dbReference type="PANTHER" id="PTHR33238:SF7">
    <property type="entry name" value="IRON-DEPENDENT TRANSCRIPTIONAL REGULATOR"/>
    <property type="match status" value="1"/>
</dbReference>
<dbReference type="InterPro" id="IPR036421">
    <property type="entry name" value="Fe_dep_repressor_sf"/>
</dbReference>
<feature type="domain" description="HTH dtxR-type" evidence="7">
    <location>
        <begin position="7"/>
        <end position="68"/>
    </location>
</feature>
<comment type="function">
    <text evidence="6">In the presence of manganese, represses expression of mntH and mntS. Up-regulates expression of mntP.</text>
</comment>
<evidence type="ECO:0000256" key="3">
    <source>
        <dbReference type="ARBA" id="ARBA00023015"/>
    </source>
</evidence>
<dbReference type="InterPro" id="IPR022687">
    <property type="entry name" value="HTH_DTXR"/>
</dbReference>
<dbReference type="Gene3D" id="1.10.60.10">
    <property type="entry name" value="Iron dependent repressor, metal binding and dimerisation domain"/>
    <property type="match status" value="1"/>
</dbReference>
<gene>
    <name evidence="8" type="ORF">ENJ03_03840</name>
</gene>
<dbReference type="SUPFAM" id="SSF46785">
    <property type="entry name" value="Winged helix' DNA-binding domain"/>
    <property type="match status" value="1"/>
</dbReference>
<dbReference type="InterPro" id="IPR036388">
    <property type="entry name" value="WH-like_DNA-bd_sf"/>
</dbReference>
<evidence type="ECO:0000256" key="6">
    <source>
        <dbReference type="ARBA" id="ARBA00025185"/>
    </source>
</evidence>
<keyword evidence="4" id="KW-0238">DNA-binding</keyword>
<dbReference type="InterPro" id="IPR036390">
    <property type="entry name" value="WH_DNA-bd_sf"/>
</dbReference>
<keyword evidence="3" id="KW-0805">Transcription regulation</keyword>
<dbReference type="InterPro" id="IPR022689">
    <property type="entry name" value="Iron_dep_repressor"/>
</dbReference>
<evidence type="ECO:0000256" key="2">
    <source>
        <dbReference type="ARBA" id="ARBA00022386"/>
    </source>
</evidence>